<feature type="transmembrane region" description="Helical" evidence="5">
    <location>
        <begin position="42"/>
        <end position="61"/>
    </location>
</feature>
<evidence type="ECO:0000256" key="2">
    <source>
        <dbReference type="ARBA" id="ARBA00022692"/>
    </source>
</evidence>
<evidence type="ECO:0000256" key="4">
    <source>
        <dbReference type="ARBA" id="ARBA00023136"/>
    </source>
</evidence>
<dbReference type="RefSeq" id="WP_378966284.1">
    <property type="nucleotide sequence ID" value="NZ_JBHSWN010000001.1"/>
</dbReference>
<protein>
    <submittedName>
        <fullName evidence="6">LrgB family protein</fullName>
    </submittedName>
</protein>
<sequence length="258" mass="26900">MEGGDFSLWVYLARTPLLWLTVTLTAYVAADRIAAATGRHPLANPVLVAVVFVAVVLAVTGTPYPTYFEGAQFVHFLLGPATVVLAFPLYERRATVKRALVPMLAALAAGSVVTLICVIVLARLFSIPQPILVSLAPKSVTSGVAMGIAATLGGDPTLTAILVILTGIIGAILVTPMMEALNISDMRARGFAAGLAAHGIGTARAFQVSEVAGTFAGIAMGLNAFVTAILAPLALHLIELRIRIPSGRPRPRPATGWM</sequence>
<keyword evidence="4 5" id="KW-0472">Membrane</keyword>
<evidence type="ECO:0000256" key="3">
    <source>
        <dbReference type="ARBA" id="ARBA00022989"/>
    </source>
</evidence>
<dbReference type="Pfam" id="PF04172">
    <property type="entry name" value="LrgB"/>
    <property type="match status" value="1"/>
</dbReference>
<keyword evidence="3 5" id="KW-1133">Transmembrane helix</keyword>
<reference evidence="7" key="1">
    <citation type="journal article" date="2019" name="Int. J. Syst. Evol. Microbiol.">
        <title>The Global Catalogue of Microorganisms (GCM) 10K type strain sequencing project: providing services to taxonomists for standard genome sequencing and annotation.</title>
        <authorList>
            <consortium name="The Broad Institute Genomics Platform"/>
            <consortium name="The Broad Institute Genome Sequencing Center for Infectious Disease"/>
            <person name="Wu L."/>
            <person name="Ma J."/>
        </authorList>
    </citation>
    <scope>NUCLEOTIDE SEQUENCE [LARGE SCALE GENOMIC DNA]</scope>
    <source>
        <strain evidence="7">CCUG 48316</strain>
    </source>
</reference>
<feature type="transmembrane region" description="Helical" evidence="5">
    <location>
        <begin position="190"/>
        <end position="209"/>
    </location>
</feature>
<organism evidence="6 7">
    <name type="scientific">Methylobacterium komagatae</name>
    <dbReference type="NCBI Taxonomy" id="374425"/>
    <lineage>
        <taxon>Bacteria</taxon>
        <taxon>Pseudomonadati</taxon>
        <taxon>Pseudomonadota</taxon>
        <taxon>Alphaproteobacteria</taxon>
        <taxon>Hyphomicrobiales</taxon>
        <taxon>Methylobacteriaceae</taxon>
        <taxon>Methylobacterium</taxon>
    </lineage>
</organism>
<feature type="transmembrane region" description="Helical" evidence="5">
    <location>
        <begin position="6"/>
        <end position="30"/>
    </location>
</feature>
<comment type="subcellular location">
    <subcellularLocation>
        <location evidence="1">Membrane</location>
        <topology evidence="1">Multi-pass membrane protein</topology>
    </subcellularLocation>
</comment>
<dbReference type="Proteomes" id="UP001596292">
    <property type="component" value="Unassembled WGS sequence"/>
</dbReference>
<name>A0ABW2BEH7_9HYPH</name>
<dbReference type="PANTHER" id="PTHR30249">
    <property type="entry name" value="PUTATIVE SEROTONIN TRANSPORTER"/>
    <property type="match status" value="1"/>
</dbReference>
<accession>A0ABW2BEH7</accession>
<comment type="caution">
    <text evidence="6">The sequence shown here is derived from an EMBL/GenBank/DDBJ whole genome shotgun (WGS) entry which is preliminary data.</text>
</comment>
<evidence type="ECO:0000313" key="7">
    <source>
        <dbReference type="Proteomes" id="UP001596292"/>
    </source>
</evidence>
<keyword evidence="2 5" id="KW-0812">Transmembrane</keyword>
<gene>
    <name evidence="6" type="ORF">ACFQE0_01110</name>
</gene>
<evidence type="ECO:0000256" key="1">
    <source>
        <dbReference type="ARBA" id="ARBA00004141"/>
    </source>
</evidence>
<keyword evidence="7" id="KW-1185">Reference proteome</keyword>
<proteinExistence type="predicted"/>
<dbReference type="EMBL" id="JBHSWN010000001">
    <property type="protein sequence ID" value="MFC6788350.1"/>
    <property type="molecule type" value="Genomic_DNA"/>
</dbReference>
<evidence type="ECO:0000313" key="6">
    <source>
        <dbReference type="EMBL" id="MFC6788350.1"/>
    </source>
</evidence>
<feature type="transmembrane region" description="Helical" evidence="5">
    <location>
        <begin position="215"/>
        <end position="238"/>
    </location>
</feature>
<feature type="transmembrane region" description="Helical" evidence="5">
    <location>
        <begin position="102"/>
        <end position="125"/>
    </location>
</feature>
<dbReference type="InterPro" id="IPR007300">
    <property type="entry name" value="CidB/LrgB"/>
</dbReference>
<feature type="transmembrane region" description="Helical" evidence="5">
    <location>
        <begin position="73"/>
        <end position="90"/>
    </location>
</feature>
<feature type="transmembrane region" description="Helical" evidence="5">
    <location>
        <begin position="158"/>
        <end position="178"/>
    </location>
</feature>
<evidence type="ECO:0000256" key="5">
    <source>
        <dbReference type="SAM" id="Phobius"/>
    </source>
</evidence>
<dbReference type="PANTHER" id="PTHR30249:SF0">
    <property type="entry name" value="PLASTIDAL GLYCOLATE_GLYCERATE TRANSLOCATOR 1, CHLOROPLASTIC"/>
    <property type="match status" value="1"/>
</dbReference>